<gene>
    <name evidence="2" type="ORF">OG563_06965</name>
</gene>
<feature type="signal peptide" evidence="1">
    <location>
        <begin position="1"/>
        <end position="36"/>
    </location>
</feature>
<organism evidence="2 3">
    <name type="scientific">Nocardia vinacea</name>
    <dbReference type="NCBI Taxonomy" id="96468"/>
    <lineage>
        <taxon>Bacteria</taxon>
        <taxon>Bacillati</taxon>
        <taxon>Actinomycetota</taxon>
        <taxon>Actinomycetes</taxon>
        <taxon>Mycobacteriales</taxon>
        <taxon>Nocardiaceae</taxon>
        <taxon>Nocardia</taxon>
    </lineage>
</organism>
<name>A0ABZ1Z0F1_9NOCA</name>
<sequence length="82" mass="8548">MFITISRRSRRTAARVAIAGVFAAIPLAAVAVPATAAPSDTIATVGVPLEVPAVSDDVPVAQEVRHPHHPPRHMPCTISFGC</sequence>
<proteinExistence type="predicted"/>
<evidence type="ECO:0000313" key="2">
    <source>
        <dbReference type="EMBL" id="WUV47950.1"/>
    </source>
</evidence>
<evidence type="ECO:0008006" key="4">
    <source>
        <dbReference type="Google" id="ProtNLM"/>
    </source>
</evidence>
<keyword evidence="3" id="KW-1185">Reference proteome</keyword>
<dbReference type="RefSeq" id="WP_329412175.1">
    <property type="nucleotide sequence ID" value="NZ_CP109441.1"/>
</dbReference>
<reference evidence="2" key="1">
    <citation type="submission" date="2022-10" db="EMBL/GenBank/DDBJ databases">
        <title>The complete genomes of actinobacterial strains from the NBC collection.</title>
        <authorList>
            <person name="Joergensen T.S."/>
            <person name="Alvarez Arevalo M."/>
            <person name="Sterndorff E.B."/>
            <person name="Faurdal D."/>
            <person name="Vuksanovic O."/>
            <person name="Mourched A.-S."/>
            <person name="Charusanti P."/>
            <person name="Shaw S."/>
            <person name="Blin K."/>
            <person name="Weber T."/>
        </authorList>
    </citation>
    <scope>NUCLEOTIDE SEQUENCE</scope>
    <source>
        <strain evidence="2">NBC_01482</strain>
    </source>
</reference>
<accession>A0ABZ1Z0F1</accession>
<evidence type="ECO:0000313" key="3">
    <source>
        <dbReference type="Proteomes" id="UP001432062"/>
    </source>
</evidence>
<evidence type="ECO:0000256" key="1">
    <source>
        <dbReference type="SAM" id="SignalP"/>
    </source>
</evidence>
<protein>
    <recommendedName>
        <fullName evidence="4">Secreted protein</fullName>
    </recommendedName>
</protein>
<feature type="chain" id="PRO_5045348896" description="Secreted protein" evidence="1">
    <location>
        <begin position="37"/>
        <end position="82"/>
    </location>
</feature>
<dbReference type="EMBL" id="CP109441">
    <property type="protein sequence ID" value="WUV47950.1"/>
    <property type="molecule type" value="Genomic_DNA"/>
</dbReference>
<dbReference type="Proteomes" id="UP001432062">
    <property type="component" value="Chromosome"/>
</dbReference>
<keyword evidence="1" id="KW-0732">Signal</keyword>